<comment type="caution">
    <text evidence="6">The sequence shown here is derived from an EMBL/GenBank/DDBJ whole genome shotgun (WGS) entry which is preliminary data.</text>
</comment>
<dbReference type="InterPro" id="IPR005225">
    <property type="entry name" value="Small_GTP-bd"/>
</dbReference>
<dbReference type="EMBL" id="JAKJXO020000001">
    <property type="protein sequence ID" value="KAL1612115.1"/>
    <property type="molecule type" value="Genomic_DNA"/>
</dbReference>
<feature type="compositionally biased region" description="Polar residues" evidence="4">
    <location>
        <begin position="285"/>
        <end position="295"/>
    </location>
</feature>
<gene>
    <name evidence="6" type="ORF">SLS60_000338</name>
</gene>
<evidence type="ECO:0000256" key="1">
    <source>
        <dbReference type="ARBA" id="ARBA00022481"/>
    </source>
</evidence>
<dbReference type="SUPFAM" id="SSF52540">
    <property type="entry name" value="P-loop containing nucleoside triphosphate hydrolases"/>
    <property type="match status" value="1"/>
</dbReference>
<dbReference type="SMART" id="SM00166">
    <property type="entry name" value="UBX"/>
    <property type="match status" value="1"/>
</dbReference>
<dbReference type="CDD" id="cd01767">
    <property type="entry name" value="UBX"/>
    <property type="match status" value="1"/>
</dbReference>
<dbReference type="NCBIfam" id="TIGR00231">
    <property type="entry name" value="small_GTP"/>
    <property type="match status" value="1"/>
</dbReference>
<dbReference type="InterPro" id="IPR029071">
    <property type="entry name" value="Ubiquitin-like_domsf"/>
</dbReference>
<dbReference type="PANTHER" id="PTHR24072">
    <property type="entry name" value="RHO FAMILY GTPASE"/>
    <property type="match status" value="1"/>
</dbReference>
<keyword evidence="7" id="KW-1185">Reference proteome</keyword>
<protein>
    <recommendedName>
        <fullName evidence="5">UBX domain-containing protein</fullName>
    </recommendedName>
</protein>
<reference evidence="6 7" key="1">
    <citation type="submission" date="2024-02" db="EMBL/GenBank/DDBJ databases">
        <title>De novo assembly and annotation of 12 fungi associated with fruit tree decline syndrome in Ontario, Canada.</title>
        <authorList>
            <person name="Sulman M."/>
            <person name="Ellouze W."/>
            <person name="Ilyukhin E."/>
        </authorList>
    </citation>
    <scope>NUCLEOTIDE SEQUENCE [LARGE SCALE GENOMIC DNA]</scope>
    <source>
        <strain evidence="6 7">M42-189</strain>
    </source>
</reference>
<evidence type="ECO:0000313" key="6">
    <source>
        <dbReference type="EMBL" id="KAL1612115.1"/>
    </source>
</evidence>
<feature type="compositionally biased region" description="Polar residues" evidence="4">
    <location>
        <begin position="342"/>
        <end position="352"/>
    </location>
</feature>
<dbReference type="InterPro" id="IPR001012">
    <property type="entry name" value="UBX_dom"/>
</dbReference>
<dbReference type="Gene3D" id="3.10.20.90">
    <property type="entry name" value="Phosphatidylinositol 3-kinase Catalytic Subunit, Chain A, domain 1"/>
    <property type="match status" value="1"/>
</dbReference>
<dbReference type="SUPFAM" id="SSF54236">
    <property type="entry name" value="Ubiquitin-like"/>
    <property type="match status" value="1"/>
</dbReference>
<name>A0ABR3S5Y1_9PLEO</name>
<dbReference type="PRINTS" id="PR00449">
    <property type="entry name" value="RASTRNSFRMNG"/>
</dbReference>
<dbReference type="PROSITE" id="PS50033">
    <property type="entry name" value="UBX"/>
    <property type="match status" value="1"/>
</dbReference>
<feature type="compositionally biased region" description="Polar residues" evidence="4">
    <location>
        <begin position="548"/>
        <end position="560"/>
    </location>
</feature>
<evidence type="ECO:0000256" key="2">
    <source>
        <dbReference type="ARBA" id="ARBA00022741"/>
    </source>
</evidence>
<dbReference type="PROSITE" id="PS51419">
    <property type="entry name" value="RAB"/>
    <property type="match status" value="1"/>
</dbReference>
<keyword evidence="2" id="KW-0547">Nucleotide-binding</keyword>
<feature type="region of interest" description="Disordered" evidence="4">
    <location>
        <begin position="223"/>
        <end position="308"/>
    </location>
</feature>
<keyword evidence="1" id="KW-0488">Methylation</keyword>
<accession>A0ABR3S5Y1</accession>
<proteinExistence type="predicted"/>
<dbReference type="Proteomes" id="UP001521785">
    <property type="component" value="Unassembled WGS sequence"/>
</dbReference>
<dbReference type="SMART" id="SM00174">
    <property type="entry name" value="RHO"/>
    <property type="match status" value="1"/>
</dbReference>
<evidence type="ECO:0000256" key="3">
    <source>
        <dbReference type="ARBA" id="ARBA00023134"/>
    </source>
</evidence>
<dbReference type="SMART" id="SM00173">
    <property type="entry name" value="RAS"/>
    <property type="match status" value="1"/>
</dbReference>
<feature type="compositionally biased region" description="Basic and acidic residues" evidence="4">
    <location>
        <begin position="535"/>
        <end position="546"/>
    </location>
</feature>
<organism evidence="6 7">
    <name type="scientific">Paraconiothyrium brasiliense</name>
    <dbReference type="NCBI Taxonomy" id="300254"/>
    <lineage>
        <taxon>Eukaryota</taxon>
        <taxon>Fungi</taxon>
        <taxon>Dikarya</taxon>
        <taxon>Ascomycota</taxon>
        <taxon>Pezizomycotina</taxon>
        <taxon>Dothideomycetes</taxon>
        <taxon>Pleosporomycetidae</taxon>
        <taxon>Pleosporales</taxon>
        <taxon>Massarineae</taxon>
        <taxon>Didymosphaeriaceae</taxon>
        <taxon>Paraconiothyrium</taxon>
    </lineage>
</organism>
<keyword evidence="3" id="KW-0342">GTP-binding</keyword>
<dbReference type="SMART" id="SM00175">
    <property type="entry name" value="RAB"/>
    <property type="match status" value="1"/>
</dbReference>
<feature type="region of interest" description="Disordered" evidence="4">
    <location>
        <begin position="321"/>
        <end position="357"/>
    </location>
</feature>
<feature type="region of interest" description="Disordered" evidence="4">
    <location>
        <begin position="498"/>
        <end position="560"/>
    </location>
</feature>
<dbReference type="PROSITE" id="PS51421">
    <property type="entry name" value="RAS"/>
    <property type="match status" value="1"/>
</dbReference>
<sequence>MVDGKPISLGLWDTAGQEDYDRLRPLSYPQTDVFLICFSIVSPPSFDNVKAKWYPEIDHHAPGVPIILVGTKLDLRDDEATKESLRQKKMAPIQYEQAVMVAKEIKAQKYLECSALTQRNLKSVFDEAIRGKGGRSINGGTESTTWENEWLKSGWVIITKTSSSPSVLLRLEAGSTEAGFLSAFCTISEIPTFIVIQNGQLQEQLSSGISQNEFINRIRKVLGAPPIPGTAQPTDSTPAASTPDSTRIPTPSQPTPSANAPSAPTPPLSSVAKGKQKANPPATQPEPSTSKAQQSAREALRKKKEEEREELARIKARIEADKAERKAQAEARKVEREKLAQSEPTTSPSFTPASLRGSNAKEVHLNVRMFDGATVRSTFPRTATLQDDVRPWIDGEFTARAENPNERQPPYYFKQILAPLPSRELSAGEEGQTLGDIDLAPSATLVLIPVKGYTDAYSGGAGGIVSGPAGSVFNLVGGAFNLAGSAVGYVSSTLSSVLGGGGSAQQGNQPQPSDGRSLGNTPQEQSGSAGIRVRTLADQHAREPRNEQLYNGNQVRNEWL</sequence>
<feature type="compositionally biased region" description="Polar residues" evidence="4">
    <location>
        <begin position="505"/>
        <end position="528"/>
    </location>
</feature>
<dbReference type="Pfam" id="PF00789">
    <property type="entry name" value="UBX"/>
    <property type="match status" value="1"/>
</dbReference>
<dbReference type="InterPro" id="IPR027417">
    <property type="entry name" value="P-loop_NTPase"/>
</dbReference>
<dbReference type="Pfam" id="PF00071">
    <property type="entry name" value="Ras"/>
    <property type="match status" value="1"/>
</dbReference>
<dbReference type="InterPro" id="IPR001806">
    <property type="entry name" value="Small_GTPase"/>
</dbReference>
<dbReference type="InterPro" id="IPR003578">
    <property type="entry name" value="Small_GTPase_Rho"/>
</dbReference>
<feature type="compositionally biased region" description="Polar residues" evidence="4">
    <location>
        <begin position="231"/>
        <end position="248"/>
    </location>
</feature>
<feature type="domain" description="UBX" evidence="5">
    <location>
        <begin position="358"/>
        <end position="447"/>
    </location>
</feature>
<evidence type="ECO:0000313" key="7">
    <source>
        <dbReference type="Proteomes" id="UP001521785"/>
    </source>
</evidence>
<evidence type="ECO:0000256" key="4">
    <source>
        <dbReference type="SAM" id="MobiDB-lite"/>
    </source>
</evidence>
<dbReference type="Gene3D" id="3.40.50.300">
    <property type="entry name" value="P-loop containing nucleotide triphosphate hydrolases"/>
    <property type="match status" value="1"/>
</dbReference>
<dbReference type="PROSITE" id="PS51420">
    <property type="entry name" value="RHO"/>
    <property type="match status" value="1"/>
</dbReference>
<feature type="compositionally biased region" description="Basic and acidic residues" evidence="4">
    <location>
        <begin position="321"/>
        <end position="340"/>
    </location>
</feature>
<evidence type="ECO:0000259" key="5">
    <source>
        <dbReference type="PROSITE" id="PS50033"/>
    </source>
</evidence>